<comment type="catalytic activity">
    <reaction evidence="9">
        <text>S-methyl-5'-thioadenosine + phosphate = 5-(methylsulfanyl)-alpha-D-ribose 1-phosphate + adenine</text>
        <dbReference type="Rhea" id="RHEA:11852"/>
        <dbReference type="ChEBI" id="CHEBI:16708"/>
        <dbReference type="ChEBI" id="CHEBI:17509"/>
        <dbReference type="ChEBI" id="CHEBI:43474"/>
        <dbReference type="ChEBI" id="CHEBI:58533"/>
        <dbReference type="EC" id="2.4.2.28"/>
    </reaction>
    <physiologicalReaction direction="left-to-right" evidence="9">
        <dbReference type="Rhea" id="RHEA:11853"/>
    </physiologicalReaction>
</comment>
<comment type="similarity">
    <text evidence="2 10">Belongs to the purine nucleoside phosphorylase YfiH/LACC1 family.</text>
</comment>
<dbReference type="InterPro" id="IPR011324">
    <property type="entry name" value="Cytotoxic_necrot_fac-like_cat"/>
</dbReference>
<name>A0ABP9M1W0_9BURK</name>
<keyword evidence="6" id="KW-0862">Zinc</keyword>
<reference evidence="12" key="1">
    <citation type="journal article" date="2019" name="Int. J. Syst. Evol. Microbiol.">
        <title>The Global Catalogue of Microorganisms (GCM) 10K type strain sequencing project: providing services to taxonomists for standard genome sequencing and annotation.</title>
        <authorList>
            <consortium name="The Broad Institute Genomics Platform"/>
            <consortium name="The Broad Institute Genome Sequencing Center for Infectious Disease"/>
            <person name="Wu L."/>
            <person name="Ma J."/>
        </authorList>
    </citation>
    <scope>NUCLEOTIDE SEQUENCE [LARGE SCALE GENOMIC DNA]</scope>
    <source>
        <strain evidence="12">JCM 18423</strain>
    </source>
</reference>
<dbReference type="InterPro" id="IPR038371">
    <property type="entry name" value="Cu_polyphenol_OxRdtase_sf"/>
</dbReference>
<evidence type="ECO:0000256" key="5">
    <source>
        <dbReference type="ARBA" id="ARBA00022801"/>
    </source>
</evidence>
<dbReference type="NCBIfam" id="TIGR00726">
    <property type="entry name" value="peptidoglycan editing factor PgeF"/>
    <property type="match status" value="1"/>
</dbReference>
<evidence type="ECO:0000313" key="12">
    <source>
        <dbReference type="Proteomes" id="UP001500227"/>
    </source>
</evidence>
<keyword evidence="12" id="KW-1185">Reference proteome</keyword>
<evidence type="ECO:0000256" key="2">
    <source>
        <dbReference type="ARBA" id="ARBA00007353"/>
    </source>
</evidence>
<evidence type="ECO:0000256" key="1">
    <source>
        <dbReference type="ARBA" id="ARBA00000553"/>
    </source>
</evidence>
<dbReference type="SUPFAM" id="SSF64438">
    <property type="entry name" value="CNF1/YfiH-like putative cysteine hydrolases"/>
    <property type="match status" value="1"/>
</dbReference>
<comment type="catalytic activity">
    <reaction evidence="7">
        <text>adenosine + H2O + H(+) = inosine + NH4(+)</text>
        <dbReference type="Rhea" id="RHEA:24408"/>
        <dbReference type="ChEBI" id="CHEBI:15377"/>
        <dbReference type="ChEBI" id="CHEBI:15378"/>
        <dbReference type="ChEBI" id="CHEBI:16335"/>
        <dbReference type="ChEBI" id="CHEBI:17596"/>
        <dbReference type="ChEBI" id="CHEBI:28938"/>
        <dbReference type="EC" id="3.5.4.4"/>
    </reaction>
    <physiologicalReaction direction="left-to-right" evidence="7">
        <dbReference type="Rhea" id="RHEA:24409"/>
    </physiologicalReaction>
</comment>
<keyword evidence="5" id="KW-0378">Hydrolase</keyword>
<dbReference type="Gene3D" id="3.60.140.10">
    <property type="entry name" value="CNF1/YfiH-like putative cysteine hydrolases"/>
    <property type="match status" value="1"/>
</dbReference>
<dbReference type="CDD" id="cd16833">
    <property type="entry name" value="YfiH"/>
    <property type="match status" value="1"/>
</dbReference>
<evidence type="ECO:0000256" key="3">
    <source>
        <dbReference type="ARBA" id="ARBA00022679"/>
    </source>
</evidence>
<keyword evidence="3" id="KW-0808">Transferase</keyword>
<evidence type="ECO:0000256" key="7">
    <source>
        <dbReference type="ARBA" id="ARBA00047989"/>
    </source>
</evidence>
<gene>
    <name evidence="11" type="primary">pgeF</name>
    <name evidence="11" type="ORF">GCM10023337_09410</name>
</gene>
<dbReference type="RefSeq" id="WP_345370001.1">
    <property type="nucleotide sequence ID" value="NZ_BAABKD010000008.1"/>
</dbReference>
<organism evidence="11 12">
    <name type="scientific">Paenalcaligenes hermetiae</name>
    <dbReference type="NCBI Taxonomy" id="1157987"/>
    <lineage>
        <taxon>Bacteria</taxon>
        <taxon>Pseudomonadati</taxon>
        <taxon>Pseudomonadota</taxon>
        <taxon>Betaproteobacteria</taxon>
        <taxon>Burkholderiales</taxon>
        <taxon>Alcaligenaceae</taxon>
        <taxon>Paenalcaligenes</taxon>
    </lineage>
</organism>
<protein>
    <recommendedName>
        <fullName evidence="10">Purine nucleoside phosphorylase</fullName>
    </recommendedName>
</protein>
<evidence type="ECO:0000256" key="4">
    <source>
        <dbReference type="ARBA" id="ARBA00022723"/>
    </source>
</evidence>
<evidence type="ECO:0000256" key="9">
    <source>
        <dbReference type="ARBA" id="ARBA00049893"/>
    </source>
</evidence>
<comment type="caution">
    <text evidence="11">The sequence shown here is derived from an EMBL/GenBank/DDBJ whole genome shotgun (WGS) entry which is preliminary data.</text>
</comment>
<dbReference type="InterPro" id="IPR003730">
    <property type="entry name" value="Cu_polyphenol_OxRdtase"/>
</dbReference>
<evidence type="ECO:0000256" key="10">
    <source>
        <dbReference type="RuleBase" id="RU361274"/>
    </source>
</evidence>
<dbReference type="Proteomes" id="UP001500227">
    <property type="component" value="Unassembled WGS sequence"/>
</dbReference>
<dbReference type="PANTHER" id="PTHR30616">
    <property type="entry name" value="UNCHARACTERIZED PROTEIN YFIH"/>
    <property type="match status" value="1"/>
</dbReference>
<proteinExistence type="inferred from homology"/>
<evidence type="ECO:0000313" key="11">
    <source>
        <dbReference type="EMBL" id="GAA5088156.1"/>
    </source>
</evidence>
<evidence type="ECO:0000256" key="8">
    <source>
        <dbReference type="ARBA" id="ARBA00048968"/>
    </source>
</evidence>
<dbReference type="Pfam" id="PF02578">
    <property type="entry name" value="Cu-oxidase_4"/>
    <property type="match status" value="1"/>
</dbReference>
<sequence length="255" mass="28807">MERSIKILSGPSWPGLRYFSTLRQGGYSQGGWQGLNLGEHCGDQPQHVAQNRELLYGHLPSVPHWLQQVHGTGVYQARRPLEQAHHWDQAPIADAAWTMCPKTVIAILTADCLPIVLTDDQARIVGVAHAGWRGLVNGVIENLFFQMQTQCFTTSYWRAWIGPAISQIHFEVGEEVLDAFKNKNTQFERFFIATDIKGKYKADLAGIAVAILRTITKNRITIDLSHACTYDEQANYYSFRRQPITGRIATLAWLE</sequence>
<accession>A0ABP9M1W0</accession>
<comment type="catalytic activity">
    <reaction evidence="1">
        <text>inosine + phosphate = alpha-D-ribose 1-phosphate + hypoxanthine</text>
        <dbReference type="Rhea" id="RHEA:27646"/>
        <dbReference type="ChEBI" id="CHEBI:17368"/>
        <dbReference type="ChEBI" id="CHEBI:17596"/>
        <dbReference type="ChEBI" id="CHEBI:43474"/>
        <dbReference type="ChEBI" id="CHEBI:57720"/>
        <dbReference type="EC" id="2.4.2.1"/>
    </reaction>
    <physiologicalReaction direction="left-to-right" evidence="1">
        <dbReference type="Rhea" id="RHEA:27647"/>
    </physiologicalReaction>
</comment>
<dbReference type="EMBL" id="BAABKD010000008">
    <property type="protein sequence ID" value="GAA5088156.1"/>
    <property type="molecule type" value="Genomic_DNA"/>
</dbReference>
<evidence type="ECO:0000256" key="6">
    <source>
        <dbReference type="ARBA" id="ARBA00022833"/>
    </source>
</evidence>
<comment type="catalytic activity">
    <reaction evidence="8">
        <text>adenosine + phosphate = alpha-D-ribose 1-phosphate + adenine</text>
        <dbReference type="Rhea" id="RHEA:27642"/>
        <dbReference type="ChEBI" id="CHEBI:16335"/>
        <dbReference type="ChEBI" id="CHEBI:16708"/>
        <dbReference type="ChEBI" id="CHEBI:43474"/>
        <dbReference type="ChEBI" id="CHEBI:57720"/>
        <dbReference type="EC" id="2.4.2.1"/>
    </reaction>
    <physiologicalReaction direction="left-to-right" evidence="8">
        <dbReference type="Rhea" id="RHEA:27643"/>
    </physiologicalReaction>
</comment>
<dbReference type="PANTHER" id="PTHR30616:SF2">
    <property type="entry name" value="PURINE NUCLEOSIDE PHOSPHORYLASE LACC1"/>
    <property type="match status" value="1"/>
</dbReference>
<keyword evidence="4" id="KW-0479">Metal-binding</keyword>